<feature type="domain" description="NADPH-dependent reductive aminase-like C-terminal" evidence="4">
    <location>
        <begin position="154"/>
        <end position="279"/>
    </location>
</feature>
<gene>
    <name evidence="5" type="ORF">SacxiDRAFT_4280</name>
</gene>
<dbReference type="AlphaFoldDB" id="I0V8K8"/>
<dbReference type="PIRSF" id="PIRSF000103">
    <property type="entry name" value="HIBADH"/>
    <property type="match status" value="1"/>
</dbReference>
<dbReference type="GO" id="GO:0016491">
    <property type="term" value="F:oxidoreductase activity"/>
    <property type="evidence" value="ECO:0007669"/>
    <property type="project" value="UniProtKB-KW"/>
</dbReference>
<dbReference type="InterPro" id="IPR051265">
    <property type="entry name" value="HIBADH-related_NP60_sf"/>
</dbReference>
<dbReference type="Gene3D" id="1.10.1040.10">
    <property type="entry name" value="N-(1-d-carboxylethyl)-l-norvaline Dehydrogenase, domain 2"/>
    <property type="match status" value="1"/>
</dbReference>
<protein>
    <submittedName>
        <fullName evidence="5">Beta-hydroxyacid dehydrogenase, 3-hydroxyisobutyrate dehydrogenase</fullName>
    </submittedName>
</protein>
<dbReference type="STRING" id="882086.SacxiDRAFT_4280"/>
<dbReference type="InterPro" id="IPR013328">
    <property type="entry name" value="6PGD_dom2"/>
</dbReference>
<dbReference type="Pfam" id="PF21761">
    <property type="entry name" value="RedAm-like_C"/>
    <property type="match status" value="1"/>
</dbReference>
<dbReference type="Pfam" id="PF03446">
    <property type="entry name" value="NAD_binding_2"/>
    <property type="match status" value="1"/>
</dbReference>
<dbReference type="PANTHER" id="PTHR43580">
    <property type="entry name" value="OXIDOREDUCTASE GLYR1-RELATED"/>
    <property type="match status" value="1"/>
</dbReference>
<dbReference type="SUPFAM" id="SSF51735">
    <property type="entry name" value="NAD(P)-binding Rossmann-fold domains"/>
    <property type="match status" value="1"/>
</dbReference>
<keyword evidence="2" id="KW-0560">Oxidoreductase</keyword>
<reference evidence="5 6" key="1">
    <citation type="submission" date="2012-01" db="EMBL/GenBank/DDBJ databases">
        <title>Improved High-Quality Draft sequence of Saccharomonospora xinjiangensis XJ-54.</title>
        <authorList>
            <consortium name="US DOE Joint Genome Institute"/>
            <person name="Lucas S."/>
            <person name="Han J."/>
            <person name="Lapidus A."/>
            <person name="Cheng J.-F."/>
            <person name="Goodwin L."/>
            <person name="Pitluck S."/>
            <person name="Peters L."/>
            <person name="Mikhailova N."/>
            <person name="Teshima H."/>
            <person name="Detter J.C."/>
            <person name="Han C."/>
            <person name="Tapia R."/>
            <person name="Land M."/>
            <person name="Hauser L."/>
            <person name="Kyrpides N."/>
            <person name="Ivanova N."/>
            <person name="Pagani I."/>
            <person name="Brambilla E.-M."/>
            <person name="Klenk H.-P."/>
            <person name="Woyke T."/>
        </authorList>
    </citation>
    <scope>NUCLEOTIDE SEQUENCE [LARGE SCALE GENOMIC DNA]</scope>
    <source>
        <strain evidence="5 6">XJ-54</strain>
    </source>
</reference>
<evidence type="ECO:0000259" key="3">
    <source>
        <dbReference type="Pfam" id="PF03446"/>
    </source>
</evidence>
<evidence type="ECO:0000256" key="1">
    <source>
        <dbReference type="ARBA" id="ARBA00009080"/>
    </source>
</evidence>
<proteinExistence type="inferred from homology"/>
<sequence length="290" mass="29942">MLGLGAMGSALATALIDAGHAVTVWNRTPAKTAPLVARGAARAGDIDEALRAGQVIVTCLLDHTAVHDVLDDHAGALAGRTLVNVTNTTPEGSAELASWAACHGAEFLDGGIMAVPPQIGTPSAFVIYSGSEQALETARPALEAFGDVRYLGSDPSLAALQDLALLSGMYGMLGGILHAFALVRTGGITAREFAPVLREWLTSMAAWADSAAGRIDDGDHAGDVVSPLAMQAAAYDAFLTVARDRGVNPLLLEPLGQLLRRRTDDGHGHEDITGVIDDLTTTTTTTGDNA</sequence>
<organism evidence="5 6">
    <name type="scientific">Saccharomonospora xinjiangensis XJ-54</name>
    <dbReference type="NCBI Taxonomy" id="882086"/>
    <lineage>
        <taxon>Bacteria</taxon>
        <taxon>Bacillati</taxon>
        <taxon>Actinomycetota</taxon>
        <taxon>Actinomycetes</taxon>
        <taxon>Pseudonocardiales</taxon>
        <taxon>Pseudonocardiaceae</taxon>
        <taxon>Saccharomonospora</taxon>
    </lineage>
</organism>
<evidence type="ECO:0000256" key="2">
    <source>
        <dbReference type="ARBA" id="ARBA00023002"/>
    </source>
</evidence>
<dbReference type="InterPro" id="IPR015815">
    <property type="entry name" value="HIBADH-related"/>
</dbReference>
<dbReference type="PANTHER" id="PTHR43580:SF2">
    <property type="entry name" value="CYTOKINE-LIKE NUCLEAR FACTOR N-PAC"/>
    <property type="match status" value="1"/>
</dbReference>
<evidence type="ECO:0000313" key="6">
    <source>
        <dbReference type="Proteomes" id="UP000004691"/>
    </source>
</evidence>
<dbReference type="InterPro" id="IPR036291">
    <property type="entry name" value="NAD(P)-bd_dom_sf"/>
</dbReference>
<feature type="domain" description="6-phosphogluconate dehydrogenase NADP-binding" evidence="3">
    <location>
        <begin position="1"/>
        <end position="148"/>
    </location>
</feature>
<dbReference type="HOGENOM" id="CLU_035117_2_1_11"/>
<comment type="similarity">
    <text evidence="1">Belongs to the HIBADH-related family.</text>
</comment>
<evidence type="ECO:0000313" key="5">
    <source>
        <dbReference type="EMBL" id="EID56461.1"/>
    </source>
</evidence>
<accession>I0V8K8</accession>
<dbReference type="GO" id="GO:0050661">
    <property type="term" value="F:NADP binding"/>
    <property type="evidence" value="ECO:0007669"/>
    <property type="project" value="InterPro"/>
</dbReference>
<dbReference type="Gene3D" id="3.40.50.720">
    <property type="entry name" value="NAD(P)-binding Rossmann-like Domain"/>
    <property type="match status" value="1"/>
</dbReference>
<dbReference type="InterPro" id="IPR006115">
    <property type="entry name" value="6PGDH_NADP-bd"/>
</dbReference>
<evidence type="ECO:0000259" key="4">
    <source>
        <dbReference type="Pfam" id="PF21761"/>
    </source>
</evidence>
<dbReference type="EMBL" id="JH636049">
    <property type="protein sequence ID" value="EID56461.1"/>
    <property type="molecule type" value="Genomic_DNA"/>
</dbReference>
<dbReference type="Proteomes" id="UP000004691">
    <property type="component" value="Unassembled WGS sequence"/>
</dbReference>
<keyword evidence="6" id="KW-1185">Reference proteome</keyword>
<dbReference type="InterPro" id="IPR048666">
    <property type="entry name" value="RedAm-like_C"/>
</dbReference>
<name>I0V8K8_9PSEU</name>
<dbReference type="eggNOG" id="COG2084">
    <property type="taxonomic scope" value="Bacteria"/>
</dbReference>